<proteinExistence type="inferred from homology"/>
<dbReference type="SUPFAM" id="SSF52266">
    <property type="entry name" value="SGNH hydrolase"/>
    <property type="match status" value="1"/>
</dbReference>
<keyword evidence="8" id="KW-1185">Reference proteome</keyword>
<sequence length="671" mass="68881">MQASTLRRGSAAVAFALLSGFSQAGTFDQLWVFGDSLSDTGAFSGVGGLPDGSRWTTNNAPLAVNVLAADLGLSLSATNTLTGYNPAGNNYAQGGAQSLETANQGPGGLNIRDLPTQISDYLKRSGGKADPSALYFVWTGGNDIQAVAATSDPQQNAAKVASLLAKEVGQLSKAGARLIMVPNLPALGNTPAALYLTIQKYAAATNTSGNSSAAIGAAWQKLSLASTDTAASTQTVTNDALLAASQALGGSATLQGLSDAYAQTKSGLNGLTMLFNSSVDAGIAQTGANVVRPDVAGLFAAVLANPKAFGVNNTLGTACTVSSLLCQSGAQTPGQAQGLSYVFADELHPTPLTHQVLGDYFANILAAPAFADALGQVPLASRQVIRDTLHAHARALDAAPRTVHSVGAIVGGGFGRNHVEAGTLKPEAIGTLGFDYQASPELALGVAFSGGKTRAGVGSLGSYKGDSLALSAIGNWRAAPLWVDGEVFLGNTDLDTRRNINLGPTYRAVQTASTRATQFGFDVNGGYRMQWGKVSTGPLAGLRYEHVKVGALIEDTLDFSAMRFGEQKVKSLVGSLGWNVATTAGRFSPYARVGYYHEFKGDARDIEAGLLSTAGNFTVEGQALPKNWGELGVGSAVNVAPGVTAFAQATGSFARDDGNFWGVNIGLNATF</sequence>
<dbReference type="InterPro" id="IPR051058">
    <property type="entry name" value="GDSL_Est/Lipase"/>
</dbReference>
<dbReference type="PROSITE" id="PS51208">
    <property type="entry name" value="AUTOTRANSPORTER"/>
    <property type="match status" value="1"/>
</dbReference>
<evidence type="ECO:0000259" key="6">
    <source>
        <dbReference type="PROSITE" id="PS51208"/>
    </source>
</evidence>
<comment type="caution">
    <text evidence="7">The sequence shown here is derived from an EMBL/GenBank/DDBJ whole genome shotgun (WGS) entry which is preliminary data.</text>
</comment>
<dbReference type="NCBIfam" id="TIGR01414">
    <property type="entry name" value="autotrans_barl"/>
    <property type="match status" value="1"/>
</dbReference>
<comment type="similarity">
    <text evidence="1">Belongs to the 'GDSL' lipolytic enzyme family.</text>
</comment>
<keyword evidence="2 5" id="KW-0732">Signal</keyword>
<dbReference type="InterPro" id="IPR017186">
    <property type="entry name" value="Lipase_autotranspt_EstA"/>
</dbReference>
<dbReference type="Gene3D" id="3.40.50.1110">
    <property type="entry name" value="SGNH hydrolase"/>
    <property type="match status" value="1"/>
</dbReference>
<organism evidence="7 8">
    <name type="scientific">Crenobacter caeni</name>
    <dbReference type="NCBI Taxonomy" id="2705474"/>
    <lineage>
        <taxon>Bacteria</taxon>
        <taxon>Pseudomonadati</taxon>
        <taxon>Pseudomonadota</taxon>
        <taxon>Betaproteobacteria</taxon>
        <taxon>Neisseriales</taxon>
        <taxon>Neisseriaceae</taxon>
        <taxon>Crenobacter</taxon>
    </lineage>
</organism>
<feature type="active site" evidence="4">
    <location>
        <position position="348"/>
    </location>
</feature>
<keyword evidence="3" id="KW-0378">Hydrolase</keyword>
<dbReference type="InterPro" id="IPR006315">
    <property type="entry name" value="OM_autotransptr_brl_dom"/>
</dbReference>
<reference evidence="7 8" key="1">
    <citation type="submission" date="2020-02" db="EMBL/GenBank/DDBJ databases">
        <authorList>
            <person name="Yang Z."/>
        </authorList>
    </citation>
    <scope>NUCLEOTIDE SEQUENCE [LARGE SCALE GENOMIC DNA]</scope>
    <source>
        <strain evidence="7 8">HX-7-9</strain>
    </source>
</reference>
<dbReference type="InterPro" id="IPR036514">
    <property type="entry name" value="SGNH_hydro_sf"/>
</dbReference>
<evidence type="ECO:0000256" key="5">
    <source>
        <dbReference type="SAM" id="SignalP"/>
    </source>
</evidence>
<feature type="signal peptide" evidence="5">
    <location>
        <begin position="1"/>
        <end position="24"/>
    </location>
</feature>
<dbReference type="RefSeq" id="WP_163317876.1">
    <property type="nucleotide sequence ID" value="NZ_JAAGAA010000018.1"/>
</dbReference>
<evidence type="ECO:0000256" key="3">
    <source>
        <dbReference type="ARBA" id="ARBA00022801"/>
    </source>
</evidence>
<dbReference type="PIRSF" id="PIRSF037375">
    <property type="entry name" value="Autotrns_EstA"/>
    <property type="match status" value="1"/>
</dbReference>
<dbReference type="GO" id="GO:0019867">
    <property type="term" value="C:outer membrane"/>
    <property type="evidence" value="ECO:0007669"/>
    <property type="project" value="InterPro"/>
</dbReference>
<evidence type="ECO:0000313" key="7">
    <source>
        <dbReference type="EMBL" id="NDV14216.1"/>
    </source>
</evidence>
<dbReference type="SMART" id="SM00869">
    <property type="entry name" value="Autotransporter"/>
    <property type="match status" value="1"/>
</dbReference>
<dbReference type="Gene3D" id="2.40.128.130">
    <property type="entry name" value="Autotransporter beta-domain"/>
    <property type="match status" value="1"/>
</dbReference>
<evidence type="ECO:0000256" key="2">
    <source>
        <dbReference type="ARBA" id="ARBA00022729"/>
    </source>
</evidence>
<dbReference type="GO" id="GO:0016788">
    <property type="term" value="F:hydrolase activity, acting on ester bonds"/>
    <property type="evidence" value="ECO:0007669"/>
    <property type="project" value="InterPro"/>
</dbReference>
<dbReference type="CDD" id="cd01847">
    <property type="entry name" value="Triacylglycerol_lipase_like"/>
    <property type="match status" value="1"/>
</dbReference>
<feature type="chain" id="PRO_5025382250" evidence="5">
    <location>
        <begin position="25"/>
        <end position="671"/>
    </location>
</feature>
<gene>
    <name evidence="7" type="ORF">GZH52_15710</name>
</gene>
<dbReference type="InterPro" id="IPR036709">
    <property type="entry name" value="Autotransporte_beta_dom_sf"/>
</dbReference>
<feature type="active site" evidence="4">
    <location>
        <position position="345"/>
    </location>
</feature>
<feature type="active site" description="Nucleophile" evidence="4">
    <location>
        <position position="36"/>
    </location>
</feature>
<dbReference type="PANTHER" id="PTHR45648:SF22">
    <property type="entry name" value="GDSL LIPASE_ACYLHYDROLASE FAMILY PROTEIN (AFU_ORTHOLOGUE AFUA_4G14700)"/>
    <property type="match status" value="1"/>
</dbReference>
<evidence type="ECO:0000313" key="8">
    <source>
        <dbReference type="Proteomes" id="UP000482578"/>
    </source>
</evidence>
<dbReference type="InterPro" id="IPR005546">
    <property type="entry name" value="Autotransporte_beta"/>
</dbReference>
<protein>
    <submittedName>
        <fullName evidence="7">Autotransporter domain-containing protein</fullName>
    </submittedName>
</protein>
<dbReference type="AlphaFoldDB" id="A0A6B2KVE4"/>
<dbReference type="Pfam" id="PF03797">
    <property type="entry name" value="Autotransporter"/>
    <property type="match status" value="1"/>
</dbReference>
<dbReference type="EMBL" id="JAAGAA010000018">
    <property type="protein sequence ID" value="NDV14216.1"/>
    <property type="molecule type" value="Genomic_DNA"/>
</dbReference>
<dbReference type="Proteomes" id="UP000482578">
    <property type="component" value="Unassembled WGS sequence"/>
</dbReference>
<dbReference type="PANTHER" id="PTHR45648">
    <property type="entry name" value="GDSL LIPASE/ACYLHYDROLASE FAMILY PROTEIN (AFU_ORTHOLOGUE AFUA_4G14700)"/>
    <property type="match status" value="1"/>
</dbReference>
<dbReference type="SUPFAM" id="SSF103515">
    <property type="entry name" value="Autotransporter"/>
    <property type="match status" value="1"/>
</dbReference>
<name>A0A6B2KVE4_9NEIS</name>
<dbReference type="InterPro" id="IPR001087">
    <property type="entry name" value="GDSL"/>
</dbReference>
<dbReference type="Pfam" id="PF00657">
    <property type="entry name" value="Lipase_GDSL"/>
    <property type="match status" value="1"/>
</dbReference>
<feature type="domain" description="Autotransporter" evidence="6">
    <location>
        <begin position="399"/>
        <end position="671"/>
    </location>
</feature>
<evidence type="ECO:0000256" key="1">
    <source>
        <dbReference type="ARBA" id="ARBA00008668"/>
    </source>
</evidence>
<evidence type="ECO:0000256" key="4">
    <source>
        <dbReference type="PIRSR" id="PIRSR037375-1"/>
    </source>
</evidence>
<accession>A0A6B2KVE4</accession>